<gene>
    <name evidence="1" type="ORF">HannXRQ_Chr08g0217481</name>
</gene>
<sequence>MKVTRFRLDLLSQSDFWHPDPTAVSIDLVVLSPIKWSLKAGMVIVRYRKPCWSFLINCKDSKYQTRSRVLSPIKWSLKAGMVIVRYRKPCWSFLINCKDSKYQTRSSCLQAGVDNGHPVCYNTRTRFLSWRMQFLKKSTRKLDVSPNRVCMDFKNSPGLFKWDLHQATNQALQLFHTRLNLDTQLSNVISIGVGYSTYIHFESAHDLQRGANRQDF</sequence>
<reference evidence="2" key="1">
    <citation type="journal article" date="2017" name="Nature">
        <title>The sunflower genome provides insights into oil metabolism, flowering and Asterid evolution.</title>
        <authorList>
            <person name="Badouin H."/>
            <person name="Gouzy J."/>
            <person name="Grassa C.J."/>
            <person name="Murat F."/>
            <person name="Staton S.E."/>
            <person name="Cottret L."/>
            <person name="Lelandais-Briere C."/>
            <person name="Owens G.L."/>
            <person name="Carrere S."/>
            <person name="Mayjonade B."/>
            <person name="Legrand L."/>
            <person name="Gill N."/>
            <person name="Kane N.C."/>
            <person name="Bowers J.E."/>
            <person name="Hubner S."/>
            <person name="Bellec A."/>
            <person name="Berard A."/>
            <person name="Berges H."/>
            <person name="Blanchet N."/>
            <person name="Boniface M.C."/>
            <person name="Brunel D."/>
            <person name="Catrice O."/>
            <person name="Chaidir N."/>
            <person name="Claudel C."/>
            <person name="Donnadieu C."/>
            <person name="Faraut T."/>
            <person name="Fievet G."/>
            <person name="Helmstetter N."/>
            <person name="King M."/>
            <person name="Knapp S.J."/>
            <person name="Lai Z."/>
            <person name="Le Paslier M.C."/>
            <person name="Lippi Y."/>
            <person name="Lorenzon L."/>
            <person name="Mandel J.R."/>
            <person name="Marage G."/>
            <person name="Marchand G."/>
            <person name="Marquand E."/>
            <person name="Bret-Mestries E."/>
            <person name="Morien E."/>
            <person name="Nambeesan S."/>
            <person name="Nguyen T."/>
            <person name="Pegot-Espagnet P."/>
            <person name="Pouilly N."/>
            <person name="Raftis F."/>
            <person name="Sallet E."/>
            <person name="Schiex T."/>
            <person name="Thomas J."/>
            <person name="Vandecasteele C."/>
            <person name="Vares D."/>
            <person name="Vear F."/>
            <person name="Vautrin S."/>
            <person name="Crespi M."/>
            <person name="Mangin B."/>
            <person name="Burke J.M."/>
            <person name="Salse J."/>
            <person name="Munos S."/>
            <person name="Vincourt P."/>
            <person name="Rieseberg L.H."/>
            <person name="Langlade N.B."/>
        </authorList>
    </citation>
    <scope>NUCLEOTIDE SEQUENCE [LARGE SCALE GENOMIC DNA]</scope>
    <source>
        <strain evidence="2">cv. SF193</strain>
    </source>
</reference>
<accession>A0A251U3K1</accession>
<evidence type="ECO:0000313" key="1">
    <source>
        <dbReference type="EMBL" id="OTG17918.1"/>
    </source>
</evidence>
<dbReference type="InParanoid" id="A0A251U3K1"/>
<dbReference type="AlphaFoldDB" id="A0A251U3K1"/>
<keyword evidence="2" id="KW-1185">Reference proteome</keyword>
<proteinExistence type="predicted"/>
<evidence type="ECO:0000313" key="2">
    <source>
        <dbReference type="Proteomes" id="UP000215914"/>
    </source>
</evidence>
<organism evidence="1 2">
    <name type="scientific">Helianthus annuus</name>
    <name type="common">Common sunflower</name>
    <dbReference type="NCBI Taxonomy" id="4232"/>
    <lineage>
        <taxon>Eukaryota</taxon>
        <taxon>Viridiplantae</taxon>
        <taxon>Streptophyta</taxon>
        <taxon>Embryophyta</taxon>
        <taxon>Tracheophyta</taxon>
        <taxon>Spermatophyta</taxon>
        <taxon>Magnoliopsida</taxon>
        <taxon>eudicotyledons</taxon>
        <taxon>Gunneridae</taxon>
        <taxon>Pentapetalae</taxon>
        <taxon>asterids</taxon>
        <taxon>campanulids</taxon>
        <taxon>Asterales</taxon>
        <taxon>Asteraceae</taxon>
        <taxon>Asteroideae</taxon>
        <taxon>Heliantheae alliance</taxon>
        <taxon>Heliantheae</taxon>
        <taxon>Helianthus</taxon>
    </lineage>
</organism>
<dbReference type="EMBL" id="CM007897">
    <property type="protein sequence ID" value="OTG17918.1"/>
    <property type="molecule type" value="Genomic_DNA"/>
</dbReference>
<protein>
    <submittedName>
        <fullName evidence="1">Uncharacterized protein</fullName>
    </submittedName>
</protein>
<name>A0A251U3K1_HELAN</name>
<dbReference type="Proteomes" id="UP000215914">
    <property type="component" value="Chromosome 8"/>
</dbReference>